<dbReference type="Gene3D" id="2.30.30.40">
    <property type="entry name" value="SH3 Domains"/>
    <property type="match status" value="1"/>
</dbReference>
<dbReference type="SUPFAM" id="SSF50341">
    <property type="entry name" value="CheW-like"/>
    <property type="match status" value="1"/>
</dbReference>
<comment type="caution">
    <text evidence="2">The sequence shown here is derived from an EMBL/GenBank/DDBJ whole genome shotgun (WGS) entry which is preliminary data.</text>
</comment>
<dbReference type="SMART" id="SM00260">
    <property type="entry name" value="CheW"/>
    <property type="match status" value="1"/>
</dbReference>
<dbReference type="PROSITE" id="PS50851">
    <property type="entry name" value="CHEW"/>
    <property type="match status" value="1"/>
</dbReference>
<proteinExistence type="predicted"/>
<evidence type="ECO:0000313" key="2">
    <source>
        <dbReference type="EMBL" id="GAA0755473.1"/>
    </source>
</evidence>
<reference evidence="2 3" key="1">
    <citation type="journal article" date="2019" name="Int. J. Syst. Evol. Microbiol.">
        <title>The Global Catalogue of Microorganisms (GCM) 10K type strain sequencing project: providing services to taxonomists for standard genome sequencing and annotation.</title>
        <authorList>
            <consortium name="The Broad Institute Genomics Platform"/>
            <consortium name="The Broad Institute Genome Sequencing Center for Infectious Disease"/>
            <person name="Wu L."/>
            <person name="Ma J."/>
        </authorList>
    </citation>
    <scope>NUCLEOTIDE SEQUENCE [LARGE SCALE GENOMIC DNA]</scope>
    <source>
        <strain evidence="2 3">JCM 15503</strain>
    </source>
</reference>
<organism evidence="2 3">
    <name type="scientific">Ideonella azotifigens</name>
    <dbReference type="NCBI Taxonomy" id="513160"/>
    <lineage>
        <taxon>Bacteria</taxon>
        <taxon>Pseudomonadati</taxon>
        <taxon>Pseudomonadota</taxon>
        <taxon>Betaproteobacteria</taxon>
        <taxon>Burkholderiales</taxon>
        <taxon>Sphaerotilaceae</taxon>
        <taxon>Ideonella</taxon>
    </lineage>
</organism>
<keyword evidence="3" id="KW-1185">Reference proteome</keyword>
<dbReference type="InterPro" id="IPR036061">
    <property type="entry name" value="CheW-like_dom_sf"/>
</dbReference>
<gene>
    <name evidence="2" type="ORF">GCM10009107_32980</name>
</gene>
<protein>
    <recommendedName>
        <fullName evidence="1">CheW-like domain-containing protein</fullName>
    </recommendedName>
</protein>
<evidence type="ECO:0000259" key="1">
    <source>
        <dbReference type="PROSITE" id="PS50851"/>
    </source>
</evidence>
<name>A0ABN1K5K1_9BURK</name>
<dbReference type="Gene3D" id="2.40.50.180">
    <property type="entry name" value="CheA-289, Domain 4"/>
    <property type="match status" value="1"/>
</dbReference>
<accession>A0ABN1K5K1</accession>
<dbReference type="Proteomes" id="UP001500279">
    <property type="component" value="Unassembled WGS sequence"/>
</dbReference>
<dbReference type="InterPro" id="IPR002545">
    <property type="entry name" value="CheW-lke_dom"/>
</dbReference>
<sequence>MRRVLVAERDLHDLGMVWRLIESSAAISCPAEAATILPTLIDTRERFDQLQRRLTEQMADETQAELADELAAKAQCAIDILVRNLFERTADVGFLATDEVVARFCAADAAQRAADAPAMRERLAEYQRKYSVYDDVLLCAPDGTLLIRLDDGSTDAEPAARPALQRSREPLVAQALAAAGFCERFGASDLAATGQSAALLYGHRIADAVGRPVGVLLLRFRFDDEMSRIFADVGGERPQIALMLVDGQQRVIASSDVTHVPLGVRLALAAPGATAGMQLTQFAGRDYLGLQCLGTPYQGYPGPTGWRAVAMVSLLTAFASRRDATEGNPATDAVAASGSALAGIRDDADAINRELRRVVWNGRLLARTQEGDRLRLTAVLRQVSAAGIRTQARVDQAIHEIGGTGLARGRQRAHDMARLAADILDRNLYERANDCRWWALSPLLRAALADEAASANPAPLNALLRHINGLYTVYSRLVVFDRHGRICGASAGPQGDDPGDALIGTSVPAAMQSAVEALSGSELYAVTGFDDSDWHAGGPTYTYLAAVRDPVDSHRVVGGIAIVFNAVRELQAMLSDILAGRDGFAAFVDPHGRVLSVAGDAPPELIAQAGSATAPVDHDGQRYLLARMAAGGYREFRTSDGHDDGVAAVVGLRLGAAERRDGGIGQAELRASHPVASAQAEELAMFRVGSACYALPAQHVLEAATSRGLVRTPGAGAAGLGLLEVALPGGSALVQVLCARQLLGVPGPARAVDGTVLVLRAQHANGAPLHVGLRVDEVVSVLELDPARYHPAPDGFQGFAPWITGLAECQRDGDGEPQLVQRLDLAALLQAGGMRIAATEPQVAVAEPFIAEAA</sequence>
<dbReference type="Pfam" id="PF01584">
    <property type="entry name" value="CheW"/>
    <property type="match status" value="1"/>
</dbReference>
<feature type="domain" description="CheW-like" evidence="1">
    <location>
        <begin position="680"/>
        <end position="834"/>
    </location>
</feature>
<dbReference type="EMBL" id="BAAAEW010000022">
    <property type="protein sequence ID" value="GAA0755473.1"/>
    <property type="molecule type" value="Genomic_DNA"/>
</dbReference>
<evidence type="ECO:0000313" key="3">
    <source>
        <dbReference type="Proteomes" id="UP001500279"/>
    </source>
</evidence>